<dbReference type="RefSeq" id="WP_111375921.1">
    <property type="nucleotide sequence ID" value="NZ_CP043612.1"/>
</dbReference>
<reference evidence="1 2" key="1">
    <citation type="submission" date="2017-05" db="EMBL/GenBank/DDBJ databases">
        <authorList>
            <person name="Varghese N."/>
            <person name="Submissions S."/>
        </authorList>
    </citation>
    <scope>NUCLEOTIDE SEQUENCE [LARGE SCALE GENOMIC DNA]</scope>
    <source>
        <strain evidence="1 2">DSM 29982</strain>
    </source>
</reference>
<dbReference type="EMBL" id="FXTQ01000001">
    <property type="protein sequence ID" value="SMO36288.1"/>
    <property type="molecule type" value="Genomic_DNA"/>
</dbReference>
<protein>
    <recommendedName>
        <fullName evidence="3">Type ISP restriction-modification enzyme LLaBIII C-terminal specificity domain-containing protein</fullName>
    </recommendedName>
</protein>
<name>A0A521ANA7_9FLAO</name>
<organism evidence="1 2">
    <name type="scientific">Flavobacterium nitrogenifigens</name>
    <dbReference type="NCBI Taxonomy" id="1617283"/>
    <lineage>
        <taxon>Bacteria</taxon>
        <taxon>Pseudomonadati</taxon>
        <taxon>Bacteroidota</taxon>
        <taxon>Flavobacteriia</taxon>
        <taxon>Flavobacteriales</taxon>
        <taxon>Flavobacteriaceae</taxon>
        <taxon>Flavobacterium</taxon>
    </lineage>
</organism>
<keyword evidence="2" id="KW-1185">Reference proteome</keyword>
<proteinExistence type="predicted"/>
<dbReference type="OrthoDB" id="9759819at2"/>
<gene>
    <name evidence="1" type="ORF">SAMN06265220_101306</name>
</gene>
<sequence>MTIQEYLNRIEALHNEKSKTAYPNDSDLEFCIQQIKEINTEPSFSFDVLFQTPASEIIIVNNDVIKIFADHLGLLFLEEKESGNVCFANSEEVRPEYRQSFNLIDFLDYIYAFMHSSVYKESKIIMISSETTLFWKLVKMGSDLKGKYK</sequence>
<evidence type="ECO:0000313" key="2">
    <source>
        <dbReference type="Proteomes" id="UP000319267"/>
    </source>
</evidence>
<evidence type="ECO:0008006" key="3">
    <source>
        <dbReference type="Google" id="ProtNLM"/>
    </source>
</evidence>
<dbReference type="Proteomes" id="UP000319267">
    <property type="component" value="Unassembled WGS sequence"/>
</dbReference>
<accession>A0A521ANA7</accession>
<dbReference type="AlphaFoldDB" id="A0A521ANA7"/>
<evidence type="ECO:0000313" key="1">
    <source>
        <dbReference type="EMBL" id="SMO36288.1"/>
    </source>
</evidence>